<dbReference type="GO" id="GO:0005634">
    <property type="term" value="C:nucleus"/>
    <property type="evidence" value="ECO:0007669"/>
    <property type="project" value="TreeGrafter"/>
</dbReference>
<comment type="caution">
    <text evidence="3">The sequence shown here is derived from an EMBL/GenBank/DDBJ whole genome shotgun (WGS) entry which is preliminary data.</text>
</comment>
<dbReference type="EMBL" id="JACGWJ010001308">
    <property type="protein sequence ID" value="KAL0283226.1"/>
    <property type="molecule type" value="Genomic_DNA"/>
</dbReference>
<keyword evidence="1" id="KW-0472">Membrane</keyword>
<organism evidence="3">
    <name type="scientific">Sesamum radiatum</name>
    <name type="common">Black benniseed</name>
    <dbReference type="NCBI Taxonomy" id="300843"/>
    <lineage>
        <taxon>Eukaryota</taxon>
        <taxon>Viridiplantae</taxon>
        <taxon>Streptophyta</taxon>
        <taxon>Embryophyta</taxon>
        <taxon>Tracheophyta</taxon>
        <taxon>Spermatophyta</taxon>
        <taxon>Magnoliopsida</taxon>
        <taxon>eudicotyledons</taxon>
        <taxon>Gunneridae</taxon>
        <taxon>Pentapetalae</taxon>
        <taxon>asterids</taxon>
        <taxon>lamiids</taxon>
        <taxon>Lamiales</taxon>
        <taxon>Pedaliaceae</taxon>
        <taxon>Sesamum</taxon>
    </lineage>
</organism>
<dbReference type="AlphaFoldDB" id="A0AAW2IN21"/>
<name>A0AAW2IN21_SESRA</name>
<evidence type="ECO:0000313" key="3">
    <source>
        <dbReference type="EMBL" id="KAL0283226.1"/>
    </source>
</evidence>
<evidence type="ECO:0000256" key="1">
    <source>
        <dbReference type="SAM" id="Phobius"/>
    </source>
</evidence>
<dbReference type="Pfam" id="PF02373">
    <property type="entry name" value="JmjC"/>
    <property type="match status" value="1"/>
</dbReference>
<evidence type="ECO:0000259" key="2">
    <source>
        <dbReference type="Pfam" id="PF02373"/>
    </source>
</evidence>
<gene>
    <name evidence="3" type="ORF">Sradi_7236100</name>
</gene>
<protein>
    <submittedName>
        <fullName evidence="3">Lysine-specific demethylase</fullName>
    </submittedName>
</protein>
<proteinExistence type="predicted"/>
<dbReference type="InterPro" id="IPR003347">
    <property type="entry name" value="JmjC_dom"/>
</dbReference>
<dbReference type="Gene3D" id="2.60.120.650">
    <property type="entry name" value="Cupin"/>
    <property type="match status" value="1"/>
</dbReference>
<sequence>MGPSPPSSSDKFLSVAFATLGEKTTVISPKYFLVLVFCGAGVLVLLLYLSFYALEVLERVNYVYVVQAGANAGEFVVTFPRAYHSGFSPGFYCGDAADIATTEWLSVAKEAAVLVQLLGVVQWCLTSSYYMILHSCYVL</sequence>
<dbReference type="GO" id="GO:0034647">
    <property type="term" value="F:histone H3K4me/H3K4me2/H3K4me3 demethylase activity"/>
    <property type="evidence" value="ECO:0007669"/>
    <property type="project" value="TreeGrafter"/>
</dbReference>
<keyword evidence="1" id="KW-0812">Transmembrane</keyword>
<reference evidence="3" key="1">
    <citation type="submission" date="2020-06" db="EMBL/GenBank/DDBJ databases">
        <authorList>
            <person name="Li T."/>
            <person name="Hu X."/>
            <person name="Zhang T."/>
            <person name="Song X."/>
            <person name="Zhang H."/>
            <person name="Dai N."/>
            <person name="Sheng W."/>
            <person name="Hou X."/>
            <person name="Wei L."/>
        </authorList>
    </citation>
    <scope>NUCLEOTIDE SEQUENCE</scope>
    <source>
        <strain evidence="3">G02</strain>
        <tissue evidence="3">Leaf</tissue>
    </source>
</reference>
<feature type="non-terminal residue" evidence="3">
    <location>
        <position position="139"/>
    </location>
</feature>
<dbReference type="GO" id="GO:0010468">
    <property type="term" value="P:regulation of gene expression"/>
    <property type="evidence" value="ECO:0007669"/>
    <property type="project" value="TreeGrafter"/>
</dbReference>
<feature type="domain" description="JmjC" evidence="2">
    <location>
        <begin position="61"/>
        <end position="94"/>
    </location>
</feature>
<dbReference type="GO" id="GO:0000785">
    <property type="term" value="C:chromatin"/>
    <property type="evidence" value="ECO:0007669"/>
    <property type="project" value="TreeGrafter"/>
</dbReference>
<accession>A0AAW2IN21</accession>
<feature type="transmembrane region" description="Helical" evidence="1">
    <location>
        <begin position="31"/>
        <end position="54"/>
    </location>
</feature>
<reference evidence="3" key="2">
    <citation type="journal article" date="2024" name="Plant">
        <title>Genomic evolution and insights into agronomic trait innovations of Sesamum species.</title>
        <authorList>
            <person name="Miao H."/>
            <person name="Wang L."/>
            <person name="Qu L."/>
            <person name="Liu H."/>
            <person name="Sun Y."/>
            <person name="Le M."/>
            <person name="Wang Q."/>
            <person name="Wei S."/>
            <person name="Zheng Y."/>
            <person name="Lin W."/>
            <person name="Duan Y."/>
            <person name="Cao H."/>
            <person name="Xiong S."/>
            <person name="Wang X."/>
            <person name="Wei L."/>
            <person name="Li C."/>
            <person name="Ma Q."/>
            <person name="Ju M."/>
            <person name="Zhao R."/>
            <person name="Li G."/>
            <person name="Mu C."/>
            <person name="Tian Q."/>
            <person name="Mei H."/>
            <person name="Zhang T."/>
            <person name="Gao T."/>
            <person name="Zhang H."/>
        </authorList>
    </citation>
    <scope>NUCLEOTIDE SEQUENCE</scope>
    <source>
        <strain evidence="3">G02</strain>
    </source>
</reference>
<dbReference type="PANTHER" id="PTHR10694:SF38">
    <property type="entry name" value="LYSINE-SPECIFIC DEMETHYLASE REF6"/>
    <property type="match status" value="1"/>
</dbReference>
<dbReference type="PANTHER" id="PTHR10694">
    <property type="entry name" value="LYSINE-SPECIFIC DEMETHYLASE"/>
    <property type="match status" value="1"/>
</dbReference>
<keyword evidence="1" id="KW-1133">Transmembrane helix</keyword>